<comment type="caution">
    <text evidence="3">The sequence shown here is derived from an EMBL/GenBank/DDBJ whole genome shotgun (WGS) entry which is preliminary data.</text>
</comment>
<dbReference type="Pfam" id="PF04326">
    <property type="entry name" value="SLFN_AlbA_2"/>
    <property type="match status" value="1"/>
</dbReference>
<dbReference type="Pfam" id="PF13749">
    <property type="entry name" value="HATPase_c_4"/>
    <property type="match status" value="1"/>
</dbReference>
<dbReference type="PANTHER" id="PTHR30595">
    <property type="entry name" value="GLPR-RELATED TRANSCRIPTIONAL REPRESSOR"/>
    <property type="match status" value="1"/>
</dbReference>
<feature type="region of interest" description="Disordered" evidence="1">
    <location>
        <begin position="497"/>
        <end position="522"/>
    </location>
</feature>
<evidence type="ECO:0000256" key="1">
    <source>
        <dbReference type="SAM" id="MobiDB-lite"/>
    </source>
</evidence>
<proteinExistence type="predicted"/>
<dbReference type="EMBL" id="BAAANL010000004">
    <property type="protein sequence ID" value="GAA1863149.1"/>
    <property type="molecule type" value="Genomic_DNA"/>
</dbReference>
<evidence type="ECO:0000313" key="3">
    <source>
        <dbReference type="EMBL" id="GAA1863149.1"/>
    </source>
</evidence>
<dbReference type="InterPro" id="IPR007421">
    <property type="entry name" value="Schlafen_AlbA_2_dom"/>
</dbReference>
<dbReference type="Gene3D" id="3.30.950.30">
    <property type="entry name" value="Schlafen, AAA domain"/>
    <property type="match status" value="1"/>
</dbReference>
<evidence type="ECO:0000313" key="4">
    <source>
        <dbReference type="Proteomes" id="UP001501094"/>
    </source>
</evidence>
<keyword evidence="3" id="KW-0067">ATP-binding</keyword>
<dbReference type="PANTHER" id="PTHR30595:SF6">
    <property type="entry name" value="SCHLAFEN ALBA-2 DOMAIN-CONTAINING PROTEIN"/>
    <property type="match status" value="1"/>
</dbReference>
<keyword evidence="4" id="KW-1185">Reference proteome</keyword>
<dbReference type="GO" id="GO:0005524">
    <property type="term" value="F:ATP binding"/>
    <property type="evidence" value="ECO:0007669"/>
    <property type="project" value="UniProtKB-KW"/>
</dbReference>
<organism evidence="3 4">
    <name type="scientific">Myceligenerans crystallogenes</name>
    <dbReference type="NCBI Taxonomy" id="316335"/>
    <lineage>
        <taxon>Bacteria</taxon>
        <taxon>Bacillati</taxon>
        <taxon>Actinomycetota</taxon>
        <taxon>Actinomycetes</taxon>
        <taxon>Micrococcales</taxon>
        <taxon>Promicromonosporaceae</taxon>
        <taxon>Myceligenerans</taxon>
    </lineage>
</organism>
<reference evidence="3 4" key="1">
    <citation type="journal article" date="2019" name="Int. J. Syst. Evol. Microbiol.">
        <title>The Global Catalogue of Microorganisms (GCM) 10K type strain sequencing project: providing services to taxonomists for standard genome sequencing and annotation.</title>
        <authorList>
            <consortium name="The Broad Institute Genomics Platform"/>
            <consortium name="The Broad Institute Genome Sequencing Center for Infectious Disease"/>
            <person name="Wu L."/>
            <person name="Ma J."/>
        </authorList>
    </citation>
    <scope>NUCLEOTIDE SEQUENCE [LARGE SCALE GENOMIC DNA]</scope>
    <source>
        <strain evidence="3 4">JCM 14326</strain>
    </source>
</reference>
<name>A0ABN2NDU1_9MICO</name>
<keyword evidence="3" id="KW-0547">Nucleotide-binding</keyword>
<dbReference type="InterPro" id="IPR038461">
    <property type="entry name" value="Schlafen_AlbA_2_dom_sf"/>
</dbReference>
<dbReference type="InterPro" id="IPR038475">
    <property type="entry name" value="RecG_C_sf"/>
</dbReference>
<accession>A0ABN2NDU1</accession>
<dbReference type="Gene3D" id="3.30.565.60">
    <property type="match status" value="1"/>
</dbReference>
<sequence length="585" mass="63598">MIMDGVIAPQLSEIVALLRDERSDTADIEVKRASGGFPKNLASTVSAMTNKPGGGTIVLGLDESADFAPVGVYDVAECQKALASLARDAMKPPVKIDISTVDFEGTTVVVGHVHETPPSEKPAMIRANRKSYVRSYDGDYELADNEVQRFIATRSKPTFDLTPVDAGPEALDKALADFFLATMRNESRRMNKYTDDEILLNAGVMTSDGKLTLAGLLALGDYPQRWYPSLGIEAAMVLPDGTDDPEIRVADRARFDGPIPDMLDDAVRWVVRNTATRIVFGADGHGRDVHTYPIKAVRELIANALVHRDLGPHANNEPISLRLTKNQLVIANPGGLWSMTVGRLGTVGPTARRNEALVRILQNVMTQDGRRVIEGLGTGIRAVLDSLDSAGMTRPRFVDNGIAFTVLVPNHALLNPADIEWISRVAAGARLNDVQRHVLASMRHGVAWTNRELRQHFPMDSVVARVYLQGLVDAGLAEVVGDRGSTQYRLNRALVAEPENSRPHDAADEPPSSQDADTGGGMRTRNAAVVLDALSGRALTFQELGEQTGLTAAKLRWALMKLRENREVEVMGGQGVKGSRYRLVD</sequence>
<gene>
    <name evidence="3" type="ORF">GCM10009751_21170</name>
</gene>
<evidence type="ECO:0000259" key="2">
    <source>
        <dbReference type="Pfam" id="PF04326"/>
    </source>
</evidence>
<feature type="domain" description="Schlafen AlbA-2" evidence="2">
    <location>
        <begin position="26"/>
        <end position="140"/>
    </location>
</feature>
<protein>
    <submittedName>
        <fullName evidence="3">ATP-binding protein</fullName>
    </submittedName>
</protein>
<dbReference type="Proteomes" id="UP001501094">
    <property type="component" value="Unassembled WGS sequence"/>
</dbReference>